<dbReference type="GeneID" id="9056961"/>
<evidence type="ECO:0000313" key="4">
    <source>
        <dbReference type="Proteomes" id="UP000007800"/>
    </source>
</evidence>
<name>C5KQU0_PERM5</name>
<evidence type="ECO:0000256" key="2">
    <source>
        <dbReference type="SAM" id="MobiDB-lite"/>
    </source>
</evidence>
<gene>
    <name evidence="3" type="ORF">Pmar_PMAR020777</name>
</gene>
<dbReference type="AlphaFoldDB" id="C5KQU0"/>
<keyword evidence="4" id="KW-1185">Reference proteome</keyword>
<feature type="coiled-coil region" evidence="1">
    <location>
        <begin position="22"/>
        <end position="49"/>
    </location>
</feature>
<feature type="region of interest" description="Disordered" evidence="2">
    <location>
        <begin position="64"/>
        <end position="101"/>
    </location>
</feature>
<proteinExistence type="predicted"/>
<keyword evidence="1" id="KW-0175">Coiled coil</keyword>
<dbReference type="InParanoid" id="C5KQU0"/>
<dbReference type="Proteomes" id="UP000007800">
    <property type="component" value="Unassembled WGS sequence"/>
</dbReference>
<accession>C5KQU0</accession>
<reference evidence="3 4" key="1">
    <citation type="submission" date="2008-07" db="EMBL/GenBank/DDBJ databases">
        <authorList>
            <person name="El-Sayed N."/>
            <person name="Caler E."/>
            <person name="Inman J."/>
            <person name="Amedeo P."/>
            <person name="Hass B."/>
            <person name="Wortman J."/>
        </authorList>
    </citation>
    <scope>NUCLEOTIDE SEQUENCE [LARGE SCALE GENOMIC DNA]</scope>
    <source>
        <strain evidence="4">ATCC 50983 / TXsc</strain>
    </source>
</reference>
<dbReference type="RefSeq" id="XP_002781391.1">
    <property type="nucleotide sequence ID" value="XM_002781345.1"/>
</dbReference>
<organism evidence="4">
    <name type="scientific">Perkinsus marinus (strain ATCC 50983 / TXsc)</name>
    <dbReference type="NCBI Taxonomy" id="423536"/>
    <lineage>
        <taxon>Eukaryota</taxon>
        <taxon>Sar</taxon>
        <taxon>Alveolata</taxon>
        <taxon>Perkinsozoa</taxon>
        <taxon>Perkinsea</taxon>
        <taxon>Perkinsida</taxon>
        <taxon>Perkinsidae</taxon>
        <taxon>Perkinsus</taxon>
    </lineage>
</organism>
<dbReference type="OrthoDB" id="10588361at2759"/>
<protein>
    <submittedName>
        <fullName evidence="3">Uncharacterized protein</fullName>
    </submittedName>
</protein>
<evidence type="ECO:0000313" key="3">
    <source>
        <dbReference type="EMBL" id="EER13186.1"/>
    </source>
</evidence>
<dbReference type="EMBL" id="GG675521">
    <property type="protein sequence ID" value="EER13186.1"/>
    <property type="molecule type" value="Genomic_DNA"/>
</dbReference>
<feature type="compositionally biased region" description="Low complexity" evidence="2">
    <location>
        <begin position="64"/>
        <end position="79"/>
    </location>
</feature>
<evidence type="ECO:0000256" key="1">
    <source>
        <dbReference type="SAM" id="Coils"/>
    </source>
</evidence>
<sequence length="189" mass="20713">MRVRESISNIVVDDDNDIPEALETLEVQESLLQDQLRRVEVDIAKLEEDSLLVLRTLAPASVRSRASSSATSSHHPVISVSLNGDEGADNGETGDGNMSMAPLGEDKVTETVMEPVTLGMTSGGVDYRKLPVRQHSEGGGKDRSGTRVNNVQCRPSIRFPESQLMEHEETRNCQTCVKQSLWKRALGNL</sequence>